<evidence type="ECO:0000313" key="7">
    <source>
        <dbReference type="Proteomes" id="UP000260640"/>
    </source>
</evidence>
<dbReference type="GO" id="GO:0046872">
    <property type="term" value="F:metal ion binding"/>
    <property type="evidence" value="ECO:0007669"/>
    <property type="project" value="UniProtKB-KW"/>
</dbReference>
<dbReference type="CDD" id="cd02208">
    <property type="entry name" value="cupin_RmlC-like"/>
    <property type="match status" value="1"/>
</dbReference>
<dbReference type="InterPro" id="IPR011051">
    <property type="entry name" value="RmlC_Cupin_sf"/>
</dbReference>
<proteinExistence type="predicted"/>
<gene>
    <name evidence="5" type="ORF">DW105_06125</name>
    <name evidence="4" type="ORF">DXD46_21540</name>
    <name evidence="6" type="ORF">EH214_00789</name>
    <name evidence="3" type="ORF">PL594_17000</name>
</gene>
<evidence type="ECO:0000313" key="6">
    <source>
        <dbReference type="EMBL" id="TSE49944.1"/>
    </source>
</evidence>
<dbReference type="Proteomes" id="UP000283958">
    <property type="component" value="Unassembled WGS sequence"/>
</dbReference>
<evidence type="ECO:0000313" key="4">
    <source>
        <dbReference type="EMBL" id="RGJ75025.1"/>
    </source>
</evidence>
<keyword evidence="1" id="KW-0479">Metal-binding</keyword>
<reference evidence="6 9" key="2">
    <citation type="journal article" date="2019" name="Nat. Commun.">
        <title>Gram positive-like bacteriocins with broad spectrum anti-Bacteroidales activity encoded on mobile elements of the human gut microbiota.</title>
        <authorList>
            <person name="Bechon N."/>
            <person name="Coyne M.J.Jr."/>
            <person name="Laclare-Mceneany V."/>
            <person name="Chatzidaki-Livanis M."/>
            <person name="Ghigo J.-M."/>
            <person name="Comstock L.E."/>
        </authorList>
    </citation>
    <scope>NUCLEOTIDE SEQUENCE [LARGE SCALE GENOMIC DNA]</scope>
    <source>
        <strain evidence="6 9">CL01T12C17</strain>
    </source>
</reference>
<dbReference type="InterPro" id="IPR013096">
    <property type="entry name" value="Cupin_2"/>
</dbReference>
<comment type="caution">
    <text evidence="5">The sequence shown here is derived from an EMBL/GenBank/DDBJ whole genome shotgun (WGS) entry which is preliminary data.</text>
</comment>
<evidence type="ECO:0000313" key="5">
    <source>
        <dbReference type="EMBL" id="RHJ78644.1"/>
    </source>
</evidence>
<accession>A0A395VFQ8</accession>
<dbReference type="InterPro" id="IPR051610">
    <property type="entry name" value="GPI/OXD"/>
</dbReference>
<dbReference type="Proteomes" id="UP001210999">
    <property type="component" value="Unassembled WGS sequence"/>
</dbReference>
<evidence type="ECO:0000313" key="9">
    <source>
        <dbReference type="Proteomes" id="UP000408523"/>
    </source>
</evidence>
<dbReference type="Proteomes" id="UP000408523">
    <property type="component" value="Unassembled WGS sequence"/>
</dbReference>
<dbReference type="PANTHER" id="PTHR35848:SF6">
    <property type="entry name" value="CUPIN TYPE-2 DOMAIN-CONTAINING PROTEIN"/>
    <property type="match status" value="1"/>
</dbReference>
<dbReference type="EMBL" id="RWHZ01000006">
    <property type="protein sequence ID" value="TSE49944.1"/>
    <property type="molecule type" value="Genomic_DNA"/>
</dbReference>
<dbReference type="PANTHER" id="PTHR35848">
    <property type="entry name" value="OXALATE-BINDING PROTEIN"/>
    <property type="match status" value="1"/>
</dbReference>
<dbReference type="EMBL" id="QRMN01000010">
    <property type="protein sequence ID" value="RHJ78644.1"/>
    <property type="molecule type" value="Genomic_DNA"/>
</dbReference>
<evidence type="ECO:0000256" key="1">
    <source>
        <dbReference type="ARBA" id="ARBA00022723"/>
    </source>
</evidence>
<dbReference type="EMBL" id="JAQKEI010000025">
    <property type="protein sequence ID" value="MDB0853200.1"/>
    <property type="molecule type" value="Genomic_DNA"/>
</dbReference>
<sequence length="112" mass="12506">MPSIIQKDFSDILPVSTSHHVGLKTVLLSSQETSSSLTQIAITELHKGDFVDTHVHPTMDEHYYFMEGEGLMMIVDEKYICKAGTYLLIPAGYRHSLQACSVMKFMTIGVVL</sequence>
<evidence type="ECO:0000313" key="8">
    <source>
        <dbReference type="Proteomes" id="UP000283958"/>
    </source>
</evidence>
<dbReference type="Gene3D" id="2.60.120.10">
    <property type="entry name" value="Jelly Rolls"/>
    <property type="match status" value="1"/>
</dbReference>
<dbReference type="RefSeq" id="WP_117700397.1">
    <property type="nucleotide sequence ID" value="NZ_JADMQA010000059.1"/>
</dbReference>
<dbReference type="Pfam" id="PF07883">
    <property type="entry name" value="Cupin_2"/>
    <property type="match status" value="1"/>
</dbReference>
<feature type="domain" description="Cupin type-2" evidence="2">
    <location>
        <begin position="43"/>
        <end position="107"/>
    </location>
</feature>
<evidence type="ECO:0000313" key="3">
    <source>
        <dbReference type="EMBL" id="MDB0853200.1"/>
    </source>
</evidence>
<reference evidence="3" key="3">
    <citation type="submission" date="2023-01" db="EMBL/GenBank/DDBJ databases">
        <title>Human gut microbiome strain richness.</title>
        <authorList>
            <person name="Chen-Liaw A."/>
        </authorList>
    </citation>
    <scope>NUCLEOTIDE SEQUENCE</scope>
    <source>
        <strain evidence="3">H9_m1001271B151109d0_201107</strain>
    </source>
</reference>
<organism evidence="5 8">
    <name type="scientific">Phocaeicola vulgatus</name>
    <name type="common">Bacteroides vulgatus</name>
    <dbReference type="NCBI Taxonomy" id="821"/>
    <lineage>
        <taxon>Bacteria</taxon>
        <taxon>Pseudomonadati</taxon>
        <taxon>Bacteroidota</taxon>
        <taxon>Bacteroidia</taxon>
        <taxon>Bacteroidales</taxon>
        <taxon>Bacteroidaceae</taxon>
        <taxon>Phocaeicola</taxon>
    </lineage>
</organism>
<reference evidence="7 8" key="1">
    <citation type="submission" date="2018-08" db="EMBL/GenBank/DDBJ databases">
        <title>A genome reference for cultivated species of the human gut microbiota.</title>
        <authorList>
            <person name="Zou Y."/>
            <person name="Xue W."/>
            <person name="Luo G."/>
        </authorList>
    </citation>
    <scope>NUCLEOTIDE SEQUENCE [LARGE SCALE GENOMIC DNA]</scope>
    <source>
        <strain evidence="5 8">AM09-18</strain>
        <strain evidence="4 7">TM05-16</strain>
    </source>
</reference>
<dbReference type="AlphaFoldDB" id="A0A395VFQ8"/>
<evidence type="ECO:0000259" key="2">
    <source>
        <dbReference type="Pfam" id="PF07883"/>
    </source>
</evidence>
<protein>
    <submittedName>
        <fullName evidence="6">Cupin domain protein</fullName>
    </submittedName>
    <submittedName>
        <fullName evidence="5">Cupin domain-containing protein</fullName>
    </submittedName>
</protein>
<dbReference type="EMBL" id="QSPP01000125">
    <property type="protein sequence ID" value="RGJ75025.1"/>
    <property type="molecule type" value="Genomic_DNA"/>
</dbReference>
<name>A0A395VFQ8_PHOVU</name>
<dbReference type="InterPro" id="IPR014710">
    <property type="entry name" value="RmlC-like_jellyroll"/>
</dbReference>
<dbReference type="SUPFAM" id="SSF51182">
    <property type="entry name" value="RmlC-like cupins"/>
    <property type="match status" value="1"/>
</dbReference>
<dbReference type="Proteomes" id="UP000260640">
    <property type="component" value="Unassembled WGS sequence"/>
</dbReference>